<feature type="transmembrane region" description="Helical" evidence="1">
    <location>
        <begin position="15"/>
        <end position="32"/>
    </location>
</feature>
<dbReference type="Proteomes" id="UP000594037">
    <property type="component" value="Segment"/>
</dbReference>
<organism evidence="2 3">
    <name type="scientific">uncultured phage cr3_1</name>
    <dbReference type="NCBI Taxonomy" id="2772065"/>
    <lineage>
        <taxon>Viruses</taxon>
        <taxon>Duplodnaviria</taxon>
        <taxon>Heunggongvirae</taxon>
        <taxon>Uroviricota</taxon>
        <taxon>Caudoviricetes</taxon>
        <taxon>Crassvirales</taxon>
        <taxon>Intestiviridae</taxon>
        <taxon>Crudevirinae</taxon>
        <taxon>Diorhovirus</taxon>
        <taxon>Diorhovirus intestinalis</taxon>
    </lineage>
</organism>
<sequence length="104" mass="12218">MEQTLIKQVFDSFDIIYILMINIVTYFLIKTADYFNGDKKVPVLTKRIFLVLATIIMFCIYKYNNYDDALRLINSSIAAPVIWTWILKPIINKLKIGYKQDNSN</sequence>
<reference evidence="2 3" key="1">
    <citation type="submission" date="2020-07" db="EMBL/GenBank/DDBJ databases">
        <title>Taxonomic proposal: Crassvirales, a new order of highly abundant and diverse bacterial viruses.</title>
        <authorList>
            <person name="Shkoporov A.N."/>
            <person name="Stockdale S.R."/>
            <person name="Guerin E."/>
            <person name="Ross R.P."/>
            <person name="Hill C."/>
        </authorList>
    </citation>
    <scope>NUCLEOTIDE SEQUENCE [LARGE SCALE GENOMIC DNA]</scope>
</reference>
<evidence type="ECO:0000313" key="3">
    <source>
        <dbReference type="Proteomes" id="UP000594037"/>
    </source>
</evidence>
<name>A0A7M1RVX5_9CAUD</name>
<evidence type="ECO:0000313" key="2">
    <source>
        <dbReference type="EMBL" id="QOR58565.1"/>
    </source>
</evidence>
<keyword evidence="3" id="KW-1185">Reference proteome</keyword>
<proteinExistence type="predicted"/>
<protein>
    <submittedName>
        <fullName evidence="2">Uncharacterized protein</fullName>
    </submittedName>
</protein>
<dbReference type="RefSeq" id="YP_010110723.1">
    <property type="nucleotide sequence ID" value="NC_055874.1"/>
</dbReference>
<dbReference type="EMBL" id="MT774381">
    <property type="protein sequence ID" value="QOR58565.1"/>
    <property type="molecule type" value="Genomic_DNA"/>
</dbReference>
<keyword evidence="1" id="KW-0812">Transmembrane</keyword>
<dbReference type="KEGG" id="vg:65129043"/>
<evidence type="ECO:0000256" key="1">
    <source>
        <dbReference type="SAM" id="Phobius"/>
    </source>
</evidence>
<keyword evidence="1" id="KW-0472">Membrane</keyword>
<keyword evidence="1" id="KW-1133">Transmembrane helix</keyword>
<accession>A0A7M1RVX5</accession>
<feature type="transmembrane region" description="Helical" evidence="1">
    <location>
        <begin position="44"/>
        <end position="63"/>
    </location>
</feature>
<dbReference type="GeneID" id="65129043"/>